<evidence type="ECO:0000256" key="1">
    <source>
        <dbReference type="ARBA" id="ARBA00004141"/>
    </source>
</evidence>
<comment type="subcellular location">
    <subcellularLocation>
        <location evidence="1">Membrane</location>
        <topology evidence="1">Multi-pass membrane protein</topology>
    </subcellularLocation>
</comment>
<dbReference type="EMBL" id="CAJJDM010000044">
    <property type="protein sequence ID" value="CAD8069552.1"/>
    <property type="molecule type" value="Genomic_DNA"/>
</dbReference>
<comment type="caution">
    <text evidence="7">The sequence shown here is derived from an EMBL/GenBank/DDBJ whole genome shotgun (WGS) entry which is preliminary data.</text>
</comment>
<keyword evidence="4 6" id="KW-1133">Transmembrane helix</keyword>
<protein>
    <submittedName>
        <fullName evidence="7">Uncharacterized protein</fullName>
    </submittedName>
</protein>
<reference evidence="7" key="1">
    <citation type="submission" date="2021-01" db="EMBL/GenBank/DDBJ databases">
        <authorList>
            <consortium name="Genoscope - CEA"/>
            <person name="William W."/>
        </authorList>
    </citation>
    <scope>NUCLEOTIDE SEQUENCE</scope>
</reference>
<evidence type="ECO:0000313" key="8">
    <source>
        <dbReference type="Proteomes" id="UP000688137"/>
    </source>
</evidence>
<evidence type="ECO:0000313" key="7">
    <source>
        <dbReference type="EMBL" id="CAD8069552.1"/>
    </source>
</evidence>
<organism evidence="7 8">
    <name type="scientific">Paramecium primaurelia</name>
    <dbReference type="NCBI Taxonomy" id="5886"/>
    <lineage>
        <taxon>Eukaryota</taxon>
        <taxon>Sar</taxon>
        <taxon>Alveolata</taxon>
        <taxon>Ciliophora</taxon>
        <taxon>Intramacronucleata</taxon>
        <taxon>Oligohymenophorea</taxon>
        <taxon>Peniculida</taxon>
        <taxon>Parameciidae</taxon>
        <taxon>Paramecium</taxon>
    </lineage>
</organism>
<feature type="transmembrane region" description="Helical" evidence="6">
    <location>
        <begin position="36"/>
        <end position="55"/>
    </location>
</feature>
<name>A0A8S1LT98_PARPR</name>
<keyword evidence="5 6" id="KW-0472">Membrane</keyword>
<dbReference type="Proteomes" id="UP000688137">
    <property type="component" value="Unassembled WGS sequence"/>
</dbReference>
<comment type="similarity">
    <text evidence="2">Belongs to the TMEM134/TMEM230 family.</text>
</comment>
<accession>A0A8S1LT98</accession>
<dbReference type="AlphaFoldDB" id="A0A8S1LT98"/>
<sequence length="107" mass="11981">MEDSELQQTIAGQRKNSHIDDIQHTRTTWQRLNKNVLCLILFLNIVGIVLLIVGGCLYSQGIQGVIAMFVLGGICLLPGIYALHHIIKAFRAKSIDERDRALEDVPE</sequence>
<dbReference type="InterPro" id="IPR008590">
    <property type="entry name" value="TMEM_230/134"/>
</dbReference>
<keyword evidence="3 6" id="KW-0812">Transmembrane</keyword>
<dbReference type="Pfam" id="PF05915">
    <property type="entry name" value="TMEM_230_134"/>
    <property type="match status" value="1"/>
</dbReference>
<evidence type="ECO:0000256" key="4">
    <source>
        <dbReference type="ARBA" id="ARBA00022989"/>
    </source>
</evidence>
<keyword evidence="8" id="KW-1185">Reference proteome</keyword>
<proteinExistence type="inferred from homology"/>
<dbReference type="GO" id="GO:0016020">
    <property type="term" value="C:membrane"/>
    <property type="evidence" value="ECO:0007669"/>
    <property type="project" value="UniProtKB-SubCell"/>
</dbReference>
<evidence type="ECO:0000256" key="6">
    <source>
        <dbReference type="SAM" id="Phobius"/>
    </source>
</evidence>
<evidence type="ECO:0000256" key="3">
    <source>
        <dbReference type="ARBA" id="ARBA00022692"/>
    </source>
</evidence>
<evidence type="ECO:0000256" key="5">
    <source>
        <dbReference type="ARBA" id="ARBA00023136"/>
    </source>
</evidence>
<gene>
    <name evidence="7" type="ORF">PPRIM_AZ9-3.1.T0440083</name>
</gene>
<evidence type="ECO:0000256" key="2">
    <source>
        <dbReference type="ARBA" id="ARBA00007743"/>
    </source>
</evidence>
<feature type="transmembrane region" description="Helical" evidence="6">
    <location>
        <begin position="61"/>
        <end position="83"/>
    </location>
</feature>